<name>A0ACA9Q2G1_9GLOM</name>
<gene>
    <name evidence="1" type="ORF">ACOLOM_LOCUS11632</name>
</gene>
<dbReference type="EMBL" id="CAJVPT010042832">
    <property type="protein sequence ID" value="CAG8730954.1"/>
    <property type="molecule type" value="Genomic_DNA"/>
</dbReference>
<evidence type="ECO:0000313" key="1">
    <source>
        <dbReference type="EMBL" id="CAG8730954.1"/>
    </source>
</evidence>
<organism evidence="1 2">
    <name type="scientific">Acaulospora colombiana</name>
    <dbReference type="NCBI Taxonomy" id="27376"/>
    <lineage>
        <taxon>Eukaryota</taxon>
        <taxon>Fungi</taxon>
        <taxon>Fungi incertae sedis</taxon>
        <taxon>Mucoromycota</taxon>
        <taxon>Glomeromycotina</taxon>
        <taxon>Glomeromycetes</taxon>
        <taxon>Diversisporales</taxon>
        <taxon>Acaulosporaceae</taxon>
        <taxon>Acaulospora</taxon>
    </lineage>
</organism>
<dbReference type="Proteomes" id="UP000789525">
    <property type="component" value="Unassembled WGS sequence"/>
</dbReference>
<protein>
    <submittedName>
        <fullName evidence="1">4045_t:CDS:1</fullName>
    </submittedName>
</protein>
<reference evidence="1" key="1">
    <citation type="submission" date="2021-06" db="EMBL/GenBank/DDBJ databases">
        <authorList>
            <person name="Kallberg Y."/>
            <person name="Tangrot J."/>
            <person name="Rosling A."/>
        </authorList>
    </citation>
    <scope>NUCLEOTIDE SEQUENCE</scope>
    <source>
        <strain evidence="1">CL356</strain>
    </source>
</reference>
<feature type="non-terminal residue" evidence="1">
    <location>
        <position position="491"/>
    </location>
</feature>
<comment type="caution">
    <text evidence="1">The sequence shown here is derived from an EMBL/GenBank/DDBJ whole genome shotgun (WGS) entry which is preliminary data.</text>
</comment>
<sequence>EYRTKTFEDTITWLGTKSRPWLMIMDNVDDPAMDLFPLIPKSRYGHLIITSRDSTRLGLAGQSNRHPIHELEQEAAIELLLHLSSCSASDSNIQLASNIAAELGYLPLALVHAGAYISIHGSMSSYLETHRKCRKEMLEHLPPSLPSDYNFAVATTIEMSFGKLPQQSRDILHLLSQFQIGSIAESIIVKAGEREFIHQAWPSPIDPIGEIQQCADALMKIFCPNGRWSRHDFDQIICSCLQSSLLQTGESERMGRHFSMHPLVRSWIRIHNENDVEPSIHDVFIRLISSSIMIGKEYEYLEFNQTLRPHLQSIDEKDVRYIGDKHAFERVLYENGDYSLGLGHVESCLDQETETLGERDISTVQSIHRVSIYYSKVGKYTKALEIGLKVMELRQMILGSEHPETLRSMHNLSIWYSEVGRYGEALEMGLKVMELRQKILGSEHPDTLMSMDNLSIRYSEVGRYSEALEMGLKAMELYQKILGSKHPDTLR</sequence>
<keyword evidence="2" id="KW-1185">Reference proteome</keyword>
<proteinExistence type="predicted"/>
<feature type="non-terminal residue" evidence="1">
    <location>
        <position position="1"/>
    </location>
</feature>
<accession>A0ACA9Q2G1</accession>
<evidence type="ECO:0000313" key="2">
    <source>
        <dbReference type="Proteomes" id="UP000789525"/>
    </source>
</evidence>